<dbReference type="PANTHER" id="PTHR12110">
    <property type="entry name" value="HYDROXYPYRUVATE ISOMERASE"/>
    <property type="match status" value="1"/>
</dbReference>
<feature type="domain" description="Xylose isomerase-like TIM barrel" evidence="2">
    <location>
        <begin position="56"/>
        <end position="301"/>
    </location>
</feature>
<dbReference type="SUPFAM" id="SSF51658">
    <property type="entry name" value="Xylose isomerase-like"/>
    <property type="match status" value="1"/>
</dbReference>
<comment type="caution">
    <text evidence="3">The sequence shown here is derived from an EMBL/GenBank/DDBJ whole genome shotgun (WGS) entry which is preliminary data.</text>
</comment>
<accession>A0A847SL75</accession>
<dbReference type="RefSeq" id="WP_168740546.1">
    <property type="nucleotide sequence ID" value="NZ_JABAHZ010000004.1"/>
</dbReference>
<dbReference type="EMBL" id="JABAHZ010000004">
    <property type="protein sequence ID" value="NLR80914.1"/>
    <property type="molecule type" value="Genomic_DNA"/>
</dbReference>
<organism evidence="3 4">
    <name type="scientific">Chitinophaga eiseniae</name>
    <dbReference type="NCBI Taxonomy" id="634771"/>
    <lineage>
        <taxon>Bacteria</taxon>
        <taxon>Pseudomonadati</taxon>
        <taxon>Bacteroidota</taxon>
        <taxon>Chitinophagia</taxon>
        <taxon>Chitinophagales</taxon>
        <taxon>Chitinophagaceae</taxon>
        <taxon>Chitinophaga</taxon>
    </lineage>
</organism>
<sequence length="304" mass="34187">MQISRRNFLLKGSLAIAGTALLPKSLLAAAASKPVLSIQLYSIREDMKKDPAGTLKQLAAMGYKYVEHAGYSNRKFYGYSATEFKKRLSDLGLSMPSGHTVMRKDHWDTAKKDFTDEWKYTVEDAATVGQHFVISPWLDESLRKNYDDFKAYMDVFNKSGALCKRSGMKFGYHNHDFEFSQQLNGQKIFDLILTSTDPTLVAQQLDIGNMYHAGGIALDIIKKYPGRFELMHVKDEIKSAKGEMGSSYESTVLGKGVIPVKEVIDLGKKSGGTRYFIIEQESYQGQAPLDAVKEDLQVMKKWGY</sequence>
<proteinExistence type="predicted"/>
<protein>
    <submittedName>
        <fullName evidence="3">Sugar phosphate isomerase/epimerase</fullName>
    </submittedName>
</protein>
<feature type="signal peptide" evidence="1">
    <location>
        <begin position="1"/>
        <end position="30"/>
    </location>
</feature>
<keyword evidence="4" id="KW-1185">Reference proteome</keyword>
<feature type="chain" id="PRO_5032824532" evidence="1">
    <location>
        <begin position="31"/>
        <end position="304"/>
    </location>
</feature>
<dbReference type="InterPro" id="IPR013022">
    <property type="entry name" value="Xyl_isomerase-like_TIM-brl"/>
</dbReference>
<dbReference type="InterPro" id="IPR006311">
    <property type="entry name" value="TAT_signal"/>
</dbReference>
<dbReference type="Proteomes" id="UP000552864">
    <property type="component" value="Unassembled WGS sequence"/>
</dbReference>
<dbReference type="PROSITE" id="PS51318">
    <property type="entry name" value="TAT"/>
    <property type="match status" value="1"/>
</dbReference>
<reference evidence="3 4" key="1">
    <citation type="submission" date="2020-04" db="EMBL/GenBank/DDBJ databases">
        <authorList>
            <person name="Yin C."/>
        </authorList>
    </citation>
    <scope>NUCLEOTIDE SEQUENCE [LARGE SCALE GENOMIC DNA]</scope>
    <source>
        <strain evidence="3 4">Ak56</strain>
    </source>
</reference>
<evidence type="ECO:0000256" key="1">
    <source>
        <dbReference type="SAM" id="SignalP"/>
    </source>
</evidence>
<evidence type="ECO:0000259" key="2">
    <source>
        <dbReference type="Pfam" id="PF01261"/>
    </source>
</evidence>
<evidence type="ECO:0000313" key="4">
    <source>
        <dbReference type="Proteomes" id="UP000552864"/>
    </source>
</evidence>
<keyword evidence="3" id="KW-0413">Isomerase</keyword>
<dbReference type="InterPro" id="IPR036237">
    <property type="entry name" value="Xyl_isomerase-like_sf"/>
</dbReference>
<keyword evidence="1" id="KW-0732">Signal</keyword>
<dbReference type="Gene3D" id="3.20.20.150">
    <property type="entry name" value="Divalent-metal-dependent TIM barrel enzymes"/>
    <property type="match status" value="1"/>
</dbReference>
<evidence type="ECO:0000313" key="3">
    <source>
        <dbReference type="EMBL" id="NLR80914.1"/>
    </source>
</evidence>
<dbReference type="GO" id="GO:0016853">
    <property type="term" value="F:isomerase activity"/>
    <property type="evidence" value="ECO:0007669"/>
    <property type="project" value="UniProtKB-KW"/>
</dbReference>
<gene>
    <name evidence="3" type="ORF">HGH91_19945</name>
</gene>
<dbReference type="InterPro" id="IPR050312">
    <property type="entry name" value="IolE/XylAMocC-like"/>
</dbReference>
<dbReference type="PANTHER" id="PTHR12110:SF41">
    <property type="entry name" value="INOSOSE DEHYDRATASE"/>
    <property type="match status" value="1"/>
</dbReference>
<name>A0A847SL75_9BACT</name>
<dbReference type="AlphaFoldDB" id="A0A847SL75"/>
<dbReference type="Pfam" id="PF01261">
    <property type="entry name" value="AP_endonuc_2"/>
    <property type="match status" value="1"/>
</dbReference>